<dbReference type="InterPro" id="IPR007267">
    <property type="entry name" value="GtrA_DPMS_TM"/>
</dbReference>
<evidence type="ECO:0000256" key="1">
    <source>
        <dbReference type="ARBA" id="ARBA00004141"/>
    </source>
</evidence>
<feature type="transmembrane region" description="Helical" evidence="6">
    <location>
        <begin position="111"/>
        <end position="130"/>
    </location>
</feature>
<name>A0A8T3VEL2_9EURY</name>
<dbReference type="PANTHER" id="PTHR38459">
    <property type="entry name" value="PROPHAGE BACTOPRENOL-LINKED GLUCOSE TRANSLOCASE HOMOLOG"/>
    <property type="match status" value="1"/>
</dbReference>
<evidence type="ECO:0000313" key="9">
    <source>
        <dbReference type="Proteomes" id="UP000783037"/>
    </source>
</evidence>
<dbReference type="Proteomes" id="UP000783037">
    <property type="component" value="Unassembled WGS sequence"/>
</dbReference>
<dbReference type="GO" id="GO:0000271">
    <property type="term" value="P:polysaccharide biosynthetic process"/>
    <property type="evidence" value="ECO:0007669"/>
    <property type="project" value="InterPro"/>
</dbReference>
<dbReference type="InterPro" id="IPR051401">
    <property type="entry name" value="GtrA_CellWall_Glycosyl"/>
</dbReference>
<evidence type="ECO:0000259" key="7">
    <source>
        <dbReference type="Pfam" id="PF04138"/>
    </source>
</evidence>
<keyword evidence="5 6" id="KW-0472">Membrane</keyword>
<dbReference type="GO" id="GO:0005886">
    <property type="term" value="C:plasma membrane"/>
    <property type="evidence" value="ECO:0007669"/>
    <property type="project" value="TreeGrafter"/>
</dbReference>
<dbReference type="Pfam" id="PF04138">
    <property type="entry name" value="GtrA_DPMS_TM"/>
    <property type="match status" value="1"/>
</dbReference>
<evidence type="ECO:0000256" key="2">
    <source>
        <dbReference type="ARBA" id="ARBA00009399"/>
    </source>
</evidence>
<feature type="transmembrane region" description="Helical" evidence="6">
    <location>
        <begin position="46"/>
        <end position="65"/>
    </location>
</feature>
<keyword evidence="4 6" id="KW-1133">Transmembrane helix</keyword>
<evidence type="ECO:0000313" key="8">
    <source>
        <dbReference type="EMBL" id="MBE6501038.1"/>
    </source>
</evidence>
<dbReference type="EMBL" id="SUTK01000003">
    <property type="protein sequence ID" value="MBE6501038.1"/>
    <property type="molecule type" value="Genomic_DNA"/>
</dbReference>
<evidence type="ECO:0000256" key="5">
    <source>
        <dbReference type="ARBA" id="ARBA00023136"/>
    </source>
</evidence>
<protein>
    <submittedName>
        <fullName evidence="8">GtrA family protein</fullName>
    </submittedName>
</protein>
<sequence>MILINKLFKEKTDNFYLQFFRYIFVGGTAFVVDFFFLYFFSDICGIYYLISAVLSFIISVLVNYLMSTKWVFNQDNIDNKVLEFNLFIVISTIGLVFTEILLYFFTDILGLYYLISKVIAAIIVLFWNFLARRFMFYGKDFI</sequence>
<feature type="transmembrane region" description="Helical" evidence="6">
    <location>
        <begin position="86"/>
        <end position="105"/>
    </location>
</feature>
<dbReference type="AlphaFoldDB" id="A0A8T3VEL2"/>
<evidence type="ECO:0000256" key="6">
    <source>
        <dbReference type="SAM" id="Phobius"/>
    </source>
</evidence>
<keyword evidence="3 6" id="KW-0812">Transmembrane</keyword>
<feature type="transmembrane region" description="Helical" evidence="6">
    <location>
        <begin position="20"/>
        <end position="40"/>
    </location>
</feature>
<organism evidence="8 9">
    <name type="scientific">Methanobrevibacter thaueri</name>
    <dbReference type="NCBI Taxonomy" id="190975"/>
    <lineage>
        <taxon>Archaea</taxon>
        <taxon>Methanobacteriati</taxon>
        <taxon>Methanobacteriota</taxon>
        <taxon>Methanomada group</taxon>
        <taxon>Methanobacteria</taxon>
        <taxon>Methanobacteriales</taxon>
        <taxon>Methanobacteriaceae</taxon>
        <taxon>Methanobrevibacter</taxon>
    </lineage>
</organism>
<dbReference type="PANTHER" id="PTHR38459:SF1">
    <property type="entry name" value="PROPHAGE BACTOPRENOL-LINKED GLUCOSE TRANSLOCASE HOMOLOG"/>
    <property type="match status" value="1"/>
</dbReference>
<comment type="subcellular location">
    <subcellularLocation>
        <location evidence="1">Membrane</location>
        <topology evidence="1">Multi-pass membrane protein</topology>
    </subcellularLocation>
</comment>
<reference evidence="8" key="1">
    <citation type="submission" date="2019-04" db="EMBL/GenBank/DDBJ databases">
        <title>Evolution of Biomass-Degrading Anaerobic Consortia Revealed by Metagenomics.</title>
        <authorList>
            <person name="Peng X."/>
        </authorList>
    </citation>
    <scope>NUCLEOTIDE SEQUENCE</scope>
    <source>
        <strain evidence="8">SIG18</strain>
    </source>
</reference>
<comment type="similarity">
    <text evidence="2">Belongs to the GtrA family.</text>
</comment>
<evidence type="ECO:0000256" key="4">
    <source>
        <dbReference type="ARBA" id="ARBA00022989"/>
    </source>
</evidence>
<comment type="caution">
    <text evidence="8">The sequence shown here is derived from an EMBL/GenBank/DDBJ whole genome shotgun (WGS) entry which is preliminary data.</text>
</comment>
<evidence type="ECO:0000256" key="3">
    <source>
        <dbReference type="ARBA" id="ARBA00022692"/>
    </source>
</evidence>
<feature type="domain" description="GtrA/DPMS transmembrane" evidence="7">
    <location>
        <begin position="21"/>
        <end position="135"/>
    </location>
</feature>
<gene>
    <name evidence="8" type="ORF">E7Z79_01200</name>
</gene>
<accession>A0A8T3VEL2</accession>
<proteinExistence type="inferred from homology"/>